<evidence type="ECO:0000259" key="2">
    <source>
        <dbReference type="PROSITE" id="PS50975"/>
    </source>
</evidence>
<name>A0A395NK41_TRIAR</name>
<evidence type="ECO:0000313" key="3">
    <source>
        <dbReference type="EMBL" id="RFU76492.1"/>
    </source>
</evidence>
<dbReference type="Proteomes" id="UP000266272">
    <property type="component" value="Unassembled WGS sequence"/>
</dbReference>
<dbReference type="GO" id="GO:0005524">
    <property type="term" value="F:ATP binding"/>
    <property type="evidence" value="ECO:0007669"/>
    <property type="project" value="UniProtKB-UniRule"/>
</dbReference>
<dbReference type="PANTHER" id="PTHR37018:SF1">
    <property type="entry name" value="CULTURE SPECIFIC PROTEIN, PUTATIVE (AFU_ORTHOLOGUE AFUA_2G00130)-RELATED"/>
    <property type="match status" value="1"/>
</dbReference>
<feature type="domain" description="ATP-grasp" evidence="2">
    <location>
        <begin position="163"/>
        <end position="390"/>
    </location>
</feature>
<evidence type="ECO:0000313" key="4">
    <source>
        <dbReference type="Proteomes" id="UP000266272"/>
    </source>
</evidence>
<dbReference type="PROSITE" id="PS50975">
    <property type="entry name" value="ATP_GRASP"/>
    <property type="match status" value="1"/>
</dbReference>
<dbReference type="InterPro" id="IPR003806">
    <property type="entry name" value="ATP-grasp_PylC-type"/>
</dbReference>
<dbReference type="SUPFAM" id="SSF56059">
    <property type="entry name" value="Glutathione synthetase ATP-binding domain-like"/>
    <property type="match status" value="1"/>
</dbReference>
<proteinExistence type="predicted"/>
<reference evidence="3 4" key="1">
    <citation type="journal article" date="2018" name="PLoS Pathog.">
        <title>Evolution of structural diversity of trichothecenes, a family of toxins produced by plant pathogenic and entomopathogenic fungi.</title>
        <authorList>
            <person name="Proctor R.H."/>
            <person name="McCormick S.P."/>
            <person name="Kim H.S."/>
            <person name="Cardoza R.E."/>
            <person name="Stanley A.M."/>
            <person name="Lindo L."/>
            <person name="Kelly A."/>
            <person name="Brown D.W."/>
            <person name="Lee T."/>
            <person name="Vaughan M.M."/>
            <person name="Alexander N.J."/>
            <person name="Busman M."/>
            <person name="Gutierrez S."/>
        </authorList>
    </citation>
    <scope>NUCLEOTIDE SEQUENCE [LARGE SCALE GENOMIC DNA]</scope>
    <source>
        <strain evidence="3 4">IBT 40837</strain>
    </source>
</reference>
<keyword evidence="1" id="KW-0067">ATP-binding</keyword>
<dbReference type="OrthoDB" id="5946236at2759"/>
<organism evidence="3 4">
    <name type="scientific">Trichoderma arundinaceum</name>
    <dbReference type="NCBI Taxonomy" id="490622"/>
    <lineage>
        <taxon>Eukaryota</taxon>
        <taxon>Fungi</taxon>
        <taxon>Dikarya</taxon>
        <taxon>Ascomycota</taxon>
        <taxon>Pezizomycotina</taxon>
        <taxon>Sordariomycetes</taxon>
        <taxon>Hypocreomycetidae</taxon>
        <taxon>Hypocreales</taxon>
        <taxon>Hypocreaceae</taxon>
        <taxon>Trichoderma</taxon>
    </lineage>
</organism>
<keyword evidence="1" id="KW-0547">Nucleotide-binding</keyword>
<dbReference type="PANTHER" id="PTHR37018">
    <property type="entry name" value="CULTURE SPECIFIC PROTEIN, PUTATIVE (AFU_ORTHOLOGUE AFUA_2G00130)-RELATED"/>
    <property type="match status" value="1"/>
</dbReference>
<evidence type="ECO:0000256" key="1">
    <source>
        <dbReference type="PROSITE-ProRule" id="PRU00409"/>
    </source>
</evidence>
<dbReference type="STRING" id="490622.A0A395NK41"/>
<dbReference type="AlphaFoldDB" id="A0A395NK41"/>
<keyword evidence="4" id="KW-1185">Reference proteome</keyword>
<dbReference type="EMBL" id="PXOA01000346">
    <property type="protein sequence ID" value="RFU76492.1"/>
    <property type="molecule type" value="Genomic_DNA"/>
</dbReference>
<dbReference type="GO" id="GO:0046872">
    <property type="term" value="F:metal ion binding"/>
    <property type="evidence" value="ECO:0007669"/>
    <property type="project" value="InterPro"/>
</dbReference>
<protein>
    <submittedName>
        <fullName evidence="3">Solid-state culture specific atp-grasp domain</fullName>
    </submittedName>
</protein>
<sequence>MLIKAPISLDYTLQDQYAQDNDGKSPPDLFYYPFGFHVDGGLPSRFIYNSGLESEKITADTSAQLTLMVRGISQRYGFSAGRLNMIFPTFTPGEEEKSPNQIEIERTFSQLRHDQQPKLSFVTGPDSITLGSDTGIAVLVPSDSMLNVPHIVDPDIHYELLSKRGLAVSGIPTPPSVVIDPKIAPDDVKDPNLRQQAIDQMLDPIDTYQIPFVVKLNQSVSSKGVFIATSEAHRAQIKQILTVQLQDMLMEINAINNHLYPSSIILQDYISSTAVGLSMFVTKSGRALFNACCQQIFDKGGHWIGGQVSYPDQEALKKTYTGIMNQIAQFLHQKGYYGPAGADVLTSETGQHYVVDLNIRVTGSHNLGPLTGHFTQRGLTNAAIITEYFTYSRSDFETTFKTEITDGAVIICSWVRDEAIKLSHGAILMGGADAVKLGELIARVLKLASA</sequence>
<dbReference type="InterPro" id="IPR011761">
    <property type="entry name" value="ATP-grasp"/>
</dbReference>
<dbReference type="InterPro" id="IPR053269">
    <property type="entry name" value="Asp-Met_ligase"/>
</dbReference>
<gene>
    <name evidence="3" type="ORF">TARUN_5739</name>
</gene>
<dbReference type="Pfam" id="PF02655">
    <property type="entry name" value="ATP-grasp_3"/>
    <property type="match status" value="1"/>
</dbReference>
<dbReference type="Gene3D" id="3.30.470.20">
    <property type="entry name" value="ATP-grasp fold, B domain"/>
    <property type="match status" value="1"/>
</dbReference>
<comment type="caution">
    <text evidence="3">The sequence shown here is derived from an EMBL/GenBank/DDBJ whole genome shotgun (WGS) entry which is preliminary data.</text>
</comment>
<accession>A0A395NK41</accession>